<dbReference type="GO" id="GO:0008757">
    <property type="term" value="F:S-adenosylmethionine-dependent methyltransferase activity"/>
    <property type="evidence" value="ECO:0007669"/>
    <property type="project" value="InterPro"/>
</dbReference>
<reference evidence="5" key="1">
    <citation type="submission" date="2021-01" db="EMBL/GenBank/DDBJ databases">
        <title>Genome public.</title>
        <authorList>
            <person name="Liu C."/>
            <person name="Sun Q."/>
        </authorList>
    </citation>
    <scope>NUCLEOTIDE SEQUENCE</scope>
    <source>
        <strain evidence="5">YIM B02565</strain>
    </source>
</reference>
<organism evidence="5 6">
    <name type="scientific">Clostridium paridis</name>
    <dbReference type="NCBI Taxonomy" id="2803863"/>
    <lineage>
        <taxon>Bacteria</taxon>
        <taxon>Bacillati</taxon>
        <taxon>Bacillota</taxon>
        <taxon>Clostridia</taxon>
        <taxon>Eubacteriales</taxon>
        <taxon>Clostridiaceae</taxon>
        <taxon>Clostridium</taxon>
    </lineage>
</organism>
<dbReference type="CDD" id="cd02440">
    <property type="entry name" value="AdoMet_MTases"/>
    <property type="match status" value="1"/>
</dbReference>
<evidence type="ECO:0000313" key="5">
    <source>
        <dbReference type="EMBL" id="MBL4931973.1"/>
    </source>
</evidence>
<proteinExistence type="predicted"/>
<keyword evidence="2" id="KW-0808">Transferase</keyword>
<dbReference type="Gene3D" id="3.40.50.150">
    <property type="entry name" value="Vaccinia Virus protein VP39"/>
    <property type="match status" value="1"/>
</dbReference>
<evidence type="ECO:0000256" key="1">
    <source>
        <dbReference type="ARBA" id="ARBA00022603"/>
    </source>
</evidence>
<dbReference type="AlphaFoldDB" id="A0A937FF00"/>
<keyword evidence="3" id="KW-0949">S-adenosyl-L-methionine</keyword>
<dbReference type="SUPFAM" id="SSF53335">
    <property type="entry name" value="S-adenosyl-L-methionine-dependent methyltransferases"/>
    <property type="match status" value="1"/>
</dbReference>
<sequence length="231" mass="27140">MNNYDIFTVEDVFNMLDAKLQDQRERWESFYSQRNFKAPFINHPDLPDENLKDFFSKFERIPNTVLELGCGEGRNAIFMAKQGSNVIGVDLSESAIKNAQMQANKNNVKVNFQCKSIFEFKNMNFDFIYDSGCFHHLPPHRRITYLELLRSSLKPGSYFGLACFSTEVDSEEYTDWDYYERHITGTGFSKEKLEKIFSDDFEIIEIRKYRDGVPDTLQGLSFLWTALFKRK</sequence>
<evidence type="ECO:0000256" key="3">
    <source>
        <dbReference type="ARBA" id="ARBA00022691"/>
    </source>
</evidence>
<dbReference type="GO" id="GO:0032259">
    <property type="term" value="P:methylation"/>
    <property type="evidence" value="ECO:0007669"/>
    <property type="project" value="UniProtKB-KW"/>
</dbReference>
<gene>
    <name evidence="5" type="ORF">JK634_09175</name>
</gene>
<evidence type="ECO:0000313" key="6">
    <source>
        <dbReference type="Proteomes" id="UP000623681"/>
    </source>
</evidence>
<dbReference type="InterPro" id="IPR041698">
    <property type="entry name" value="Methyltransf_25"/>
</dbReference>
<name>A0A937FF00_9CLOT</name>
<comment type="caution">
    <text evidence="5">The sequence shown here is derived from an EMBL/GenBank/DDBJ whole genome shotgun (WGS) entry which is preliminary data.</text>
</comment>
<protein>
    <submittedName>
        <fullName evidence="5">Class I SAM-dependent methyltransferase</fullName>
    </submittedName>
</protein>
<dbReference type="PANTHER" id="PTHR43861">
    <property type="entry name" value="TRANS-ACONITATE 2-METHYLTRANSFERASE-RELATED"/>
    <property type="match status" value="1"/>
</dbReference>
<evidence type="ECO:0000256" key="2">
    <source>
        <dbReference type="ARBA" id="ARBA00022679"/>
    </source>
</evidence>
<accession>A0A937FF00</accession>
<dbReference type="PROSITE" id="PS51585">
    <property type="entry name" value="SAM_MT_TPMT"/>
    <property type="match status" value="1"/>
</dbReference>
<dbReference type="InterPro" id="IPR029063">
    <property type="entry name" value="SAM-dependent_MTases_sf"/>
</dbReference>
<dbReference type="Proteomes" id="UP000623681">
    <property type="component" value="Unassembled WGS sequence"/>
</dbReference>
<dbReference type="InterPro" id="IPR008854">
    <property type="entry name" value="TPMT"/>
</dbReference>
<keyword evidence="1 5" id="KW-0489">Methyltransferase</keyword>
<evidence type="ECO:0000259" key="4">
    <source>
        <dbReference type="Pfam" id="PF13649"/>
    </source>
</evidence>
<keyword evidence="6" id="KW-1185">Reference proteome</keyword>
<dbReference type="RefSeq" id="WP_202767352.1">
    <property type="nucleotide sequence ID" value="NZ_JAESWA010000022.1"/>
</dbReference>
<dbReference type="Pfam" id="PF13649">
    <property type="entry name" value="Methyltransf_25"/>
    <property type="match status" value="1"/>
</dbReference>
<feature type="domain" description="Methyltransferase" evidence="4">
    <location>
        <begin position="65"/>
        <end position="156"/>
    </location>
</feature>
<dbReference type="EMBL" id="JAESWA010000022">
    <property type="protein sequence ID" value="MBL4931973.1"/>
    <property type="molecule type" value="Genomic_DNA"/>
</dbReference>